<evidence type="ECO:0000256" key="1">
    <source>
        <dbReference type="SAM" id="MobiDB-lite"/>
    </source>
</evidence>
<name>M3Y135_MUSPF</name>
<evidence type="ECO:0000313" key="2">
    <source>
        <dbReference type="Ensembl" id="ENSMPUP00000005036.1"/>
    </source>
</evidence>
<proteinExistence type="predicted"/>
<dbReference type="HOGENOM" id="CLU_1690821_0_0_1"/>
<dbReference type="InParanoid" id="M3Y135"/>
<organism evidence="2">
    <name type="scientific">Mustela putorius furo</name>
    <name type="common">European domestic ferret</name>
    <name type="synonym">Mustela furo</name>
    <dbReference type="NCBI Taxonomy" id="9669"/>
    <lineage>
        <taxon>Eukaryota</taxon>
        <taxon>Metazoa</taxon>
        <taxon>Chordata</taxon>
        <taxon>Craniata</taxon>
        <taxon>Vertebrata</taxon>
        <taxon>Euteleostomi</taxon>
        <taxon>Mammalia</taxon>
        <taxon>Eutheria</taxon>
        <taxon>Laurasiatheria</taxon>
        <taxon>Carnivora</taxon>
        <taxon>Caniformia</taxon>
        <taxon>Musteloidea</taxon>
        <taxon>Mustelidae</taxon>
        <taxon>Mustelinae</taxon>
        <taxon>Mustela</taxon>
    </lineage>
</organism>
<dbReference type="AlphaFoldDB" id="M3Y135"/>
<reference evidence="2" key="1">
    <citation type="submission" date="2024-06" db="UniProtKB">
        <authorList>
            <consortium name="Ensembl"/>
        </authorList>
    </citation>
    <scope>IDENTIFICATION</scope>
</reference>
<feature type="region of interest" description="Disordered" evidence="1">
    <location>
        <begin position="1"/>
        <end position="69"/>
    </location>
</feature>
<accession>M3Y135</accession>
<sequence length="156" mass="16014">PAPSLQTAASRGRASAEVPEWLRPGPSPAGAKGKPGGRGAGTLTLLCGLTWPGRRKGNSRPGARPPRPGPLLPCGLHLACWFRNSAGARGSFAGTRGEAATAANPAASSTCWHPLTRESLLSFCGGTCLLATDPSHPLESAVTKRCTAYEFTCSAH</sequence>
<dbReference type="Ensembl" id="ENSMPUT00000005121.1">
    <property type="protein sequence ID" value="ENSMPUP00000005036.1"/>
    <property type="gene ID" value="ENSMPUG00000005075.1"/>
</dbReference>
<dbReference type="EMBL" id="AEYP01086753">
    <property type="status" value="NOT_ANNOTATED_CDS"/>
    <property type="molecule type" value="Genomic_DNA"/>
</dbReference>
<protein>
    <submittedName>
        <fullName evidence="2">Uncharacterized protein</fullName>
    </submittedName>
</protein>
<feature type="compositionally biased region" description="Low complexity" evidence="1">
    <location>
        <begin position="41"/>
        <end position="52"/>
    </location>
</feature>